<proteinExistence type="predicted"/>
<organism evidence="2 3">
    <name type="scientific">Pleurodeles waltl</name>
    <name type="common">Iberian ribbed newt</name>
    <dbReference type="NCBI Taxonomy" id="8319"/>
    <lineage>
        <taxon>Eukaryota</taxon>
        <taxon>Metazoa</taxon>
        <taxon>Chordata</taxon>
        <taxon>Craniata</taxon>
        <taxon>Vertebrata</taxon>
        <taxon>Euteleostomi</taxon>
        <taxon>Amphibia</taxon>
        <taxon>Batrachia</taxon>
        <taxon>Caudata</taxon>
        <taxon>Salamandroidea</taxon>
        <taxon>Salamandridae</taxon>
        <taxon>Pleurodelinae</taxon>
        <taxon>Pleurodeles</taxon>
    </lineage>
</organism>
<dbReference type="EMBL" id="JANPWB010000002">
    <property type="protein sequence ID" value="KAJ1209138.1"/>
    <property type="molecule type" value="Genomic_DNA"/>
</dbReference>
<evidence type="ECO:0000313" key="2">
    <source>
        <dbReference type="EMBL" id="KAJ1209138.1"/>
    </source>
</evidence>
<protein>
    <submittedName>
        <fullName evidence="2">Uncharacterized protein</fullName>
    </submittedName>
</protein>
<evidence type="ECO:0000313" key="3">
    <source>
        <dbReference type="Proteomes" id="UP001066276"/>
    </source>
</evidence>
<name>A0AAV7W9B3_PLEWA</name>
<comment type="caution">
    <text evidence="2">The sequence shown here is derived from an EMBL/GenBank/DDBJ whole genome shotgun (WGS) entry which is preliminary data.</text>
</comment>
<sequence length="162" mass="16914">MLLVVSGGLRNVPAQQGTSNGCTIVFSVTTRHIAISAPPMGRVRAAASPEHTSADHDNIPLRWQLCFQGAARVDSVVGHVCDHPPAREPDPQDPGTSGTRVQGGLSCAVGRLGTERAILLCGPCDCYGTPRSPSVAGKREPASDATVPQRFMSADAGMYLPV</sequence>
<reference evidence="2" key="1">
    <citation type="journal article" date="2022" name="bioRxiv">
        <title>Sequencing and chromosome-scale assembly of the giantPleurodeles waltlgenome.</title>
        <authorList>
            <person name="Brown T."/>
            <person name="Elewa A."/>
            <person name="Iarovenko S."/>
            <person name="Subramanian E."/>
            <person name="Araus A.J."/>
            <person name="Petzold A."/>
            <person name="Susuki M."/>
            <person name="Suzuki K.-i.T."/>
            <person name="Hayashi T."/>
            <person name="Toyoda A."/>
            <person name="Oliveira C."/>
            <person name="Osipova E."/>
            <person name="Leigh N.D."/>
            <person name="Simon A."/>
            <person name="Yun M.H."/>
        </authorList>
    </citation>
    <scope>NUCLEOTIDE SEQUENCE</scope>
    <source>
        <strain evidence="2">20211129_DDA</strain>
        <tissue evidence="2">Liver</tissue>
    </source>
</reference>
<evidence type="ECO:0000256" key="1">
    <source>
        <dbReference type="SAM" id="MobiDB-lite"/>
    </source>
</evidence>
<feature type="region of interest" description="Disordered" evidence="1">
    <location>
        <begin position="82"/>
        <end position="101"/>
    </location>
</feature>
<accession>A0AAV7W9B3</accession>
<dbReference type="Proteomes" id="UP001066276">
    <property type="component" value="Chromosome 1_2"/>
</dbReference>
<gene>
    <name evidence="2" type="ORF">NDU88_004516</name>
</gene>
<keyword evidence="3" id="KW-1185">Reference proteome</keyword>
<dbReference type="AlphaFoldDB" id="A0AAV7W9B3"/>